<dbReference type="InterPro" id="IPR000524">
    <property type="entry name" value="Tscrpt_reg_HTH_GntR"/>
</dbReference>
<keyword evidence="2" id="KW-0238">DNA-binding</keyword>
<dbReference type="InterPro" id="IPR011711">
    <property type="entry name" value="GntR_C"/>
</dbReference>
<dbReference type="InterPro" id="IPR008920">
    <property type="entry name" value="TF_FadR/GntR_C"/>
</dbReference>
<dbReference type="RefSeq" id="WP_127906551.1">
    <property type="nucleotide sequence ID" value="NZ_RQXX01000003.1"/>
</dbReference>
<evidence type="ECO:0000313" key="6">
    <source>
        <dbReference type="Proteomes" id="UP000285908"/>
    </source>
</evidence>
<dbReference type="GO" id="GO:0003700">
    <property type="term" value="F:DNA-binding transcription factor activity"/>
    <property type="evidence" value="ECO:0007669"/>
    <property type="project" value="InterPro"/>
</dbReference>
<keyword evidence="3" id="KW-0804">Transcription</keyword>
<dbReference type="PANTHER" id="PTHR43537:SF49">
    <property type="entry name" value="TRANSCRIPTIONAL REGULATORY PROTEIN"/>
    <property type="match status" value="1"/>
</dbReference>
<gene>
    <name evidence="5" type="ORF">EKE94_10435</name>
</gene>
<dbReference type="Gene3D" id="1.10.10.10">
    <property type="entry name" value="Winged helix-like DNA-binding domain superfamily/Winged helix DNA-binding domain"/>
    <property type="match status" value="1"/>
</dbReference>
<dbReference type="SUPFAM" id="SSF48008">
    <property type="entry name" value="GntR ligand-binding domain-like"/>
    <property type="match status" value="1"/>
</dbReference>
<evidence type="ECO:0000313" key="5">
    <source>
        <dbReference type="EMBL" id="RVV97886.1"/>
    </source>
</evidence>
<dbReference type="InterPro" id="IPR036390">
    <property type="entry name" value="WH_DNA-bd_sf"/>
</dbReference>
<dbReference type="PRINTS" id="PR00035">
    <property type="entry name" value="HTHGNTR"/>
</dbReference>
<dbReference type="GO" id="GO:0003677">
    <property type="term" value="F:DNA binding"/>
    <property type="evidence" value="ECO:0007669"/>
    <property type="project" value="UniProtKB-KW"/>
</dbReference>
<comment type="caution">
    <text evidence="5">The sequence shown here is derived from an EMBL/GenBank/DDBJ whole genome shotgun (WGS) entry which is preliminary data.</text>
</comment>
<dbReference type="Pfam" id="PF00392">
    <property type="entry name" value="GntR"/>
    <property type="match status" value="1"/>
</dbReference>
<dbReference type="PANTHER" id="PTHR43537">
    <property type="entry name" value="TRANSCRIPTIONAL REGULATOR, GNTR FAMILY"/>
    <property type="match status" value="1"/>
</dbReference>
<dbReference type="PROSITE" id="PS50949">
    <property type="entry name" value="HTH_GNTR"/>
    <property type="match status" value="1"/>
</dbReference>
<keyword evidence="6" id="KW-1185">Reference proteome</keyword>
<proteinExistence type="predicted"/>
<dbReference type="InterPro" id="IPR036388">
    <property type="entry name" value="WH-like_DNA-bd_sf"/>
</dbReference>
<sequence>MEEPRGHTQAMRAQFALRQRILSGALKGGQRLVEMTLAEEIRISRTPIREAMSRLVEEGLLERARSGFRVRKFTMPMVRDAIELRGLLEGAAARHAAERGLDPEEMAQLTDLIARMDTVLDGGLHDGAEDQEVRIETFAALNSEFHGLLADLSRSDIFRGEIARTTVIPFASPSAFVPNHLTRERFFISLMHAQTQHHAIVEAIGARQGGRAETLVREHAQDPRRNIEFLLAHRDEMQVSFPGAALVQD</sequence>
<dbReference type="OrthoDB" id="7620579at2"/>
<evidence type="ECO:0000259" key="4">
    <source>
        <dbReference type="PROSITE" id="PS50949"/>
    </source>
</evidence>
<dbReference type="EMBL" id="RQXX01000003">
    <property type="protein sequence ID" value="RVV97886.1"/>
    <property type="molecule type" value="Genomic_DNA"/>
</dbReference>
<evidence type="ECO:0000256" key="2">
    <source>
        <dbReference type="ARBA" id="ARBA00023125"/>
    </source>
</evidence>
<dbReference type="Gene3D" id="1.20.120.530">
    <property type="entry name" value="GntR ligand-binding domain-like"/>
    <property type="match status" value="1"/>
</dbReference>
<name>A0A438AGP9_9RHOB</name>
<protein>
    <submittedName>
        <fullName evidence="5">GntR family transcriptional regulator</fullName>
    </submittedName>
</protein>
<evidence type="ECO:0000256" key="3">
    <source>
        <dbReference type="ARBA" id="ARBA00023163"/>
    </source>
</evidence>
<evidence type="ECO:0000256" key="1">
    <source>
        <dbReference type="ARBA" id="ARBA00023015"/>
    </source>
</evidence>
<reference evidence="5 6" key="1">
    <citation type="submission" date="2018-11" db="EMBL/GenBank/DDBJ databases">
        <title>Mesobaculum littorinae gen. nov., sp. nov., isolated from Littorina scabra that represents a novel genus of the order Rhodobacteraceae.</title>
        <authorList>
            <person name="Li F."/>
        </authorList>
    </citation>
    <scope>NUCLEOTIDE SEQUENCE [LARGE SCALE GENOMIC DNA]</scope>
    <source>
        <strain evidence="5 6">M0103</strain>
    </source>
</reference>
<feature type="domain" description="HTH gntR-type" evidence="4">
    <location>
        <begin position="7"/>
        <end position="73"/>
    </location>
</feature>
<dbReference type="Pfam" id="PF07729">
    <property type="entry name" value="FCD"/>
    <property type="match status" value="1"/>
</dbReference>
<keyword evidence="1" id="KW-0805">Transcription regulation</keyword>
<dbReference type="SUPFAM" id="SSF46785">
    <property type="entry name" value="Winged helix' DNA-binding domain"/>
    <property type="match status" value="1"/>
</dbReference>
<dbReference type="Proteomes" id="UP000285908">
    <property type="component" value="Unassembled WGS sequence"/>
</dbReference>
<organism evidence="5 6">
    <name type="scientific">Mesobaculum littorinae</name>
    <dbReference type="NCBI Taxonomy" id="2486419"/>
    <lineage>
        <taxon>Bacteria</taxon>
        <taxon>Pseudomonadati</taxon>
        <taxon>Pseudomonadota</taxon>
        <taxon>Alphaproteobacteria</taxon>
        <taxon>Rhodobacterales</taxon>
        <taxon>Roseobacteraceae</taxon>
        <taxon>Mesobaculum</taxon>
    </lineage>
</organism>
<dbReference type="AlphaFoldDB" id="A0A438AGP9"/>
<accession>A0A438AGP9</accession>
<dbReference type="CDD" id="cd07377">
    <property type="entry name" value="WHTH_GntR"/>
    <property type="match status" value="1"/>
</dbReference>
<dbReference type="SMART" id="SM00345">
    <property type="entry name" value="HTH_GNTR"/>
    <property type="match status" value="1"/>
</dbReference>
<dbReference type="SMART" id="SM00895">
    <property type="entry name" value="FCD"/>
    <property type="match status" value="1"/>
</dbReference>